<dbReference type="AlphaFoldDB" id="A0AAD7J1W9"/>
<reference evidence="2" key="1">
    <citation type="submission" date="2023-03" db="EMBL/GenBank/DDBJ databases">
        <title>Massive genome expansion in bonnet fungi (Mycena s.s.) driven by repeated elements and novel gene families across ecological guilds.</title>
        <authorList>
            <consortium name="Lawrence Berkeley National Laboratory"/>
            <person name="Harder C.B."/>
            <person name="Miyauchi S."/>
            <person name="Viragh M."/>
            <person name="Kuo A."/>
            <person name="Thoen E."/>
            <person name="Andreopoulos B."/>
            <person name="Lu D."/>
            <person name="Skrede I."/>
            <person name="Drula E."/>
            <person name="Henrissat B."/>
            <person name="Morin E."/>
            <person name="Kohler A."/>
            <person name="Barry K."/>
            <person name="LaButti K."/>
            <person name="Morin E."/>
            <person name="Salamov A."/>
            <person name="Lipzen A."/>
            <person name="Mereny Z."/>
            <person name="Hegedus B."/>
            <person name="Baldrian P."/>
            <person name="Stursova M."/>
            <person name="Weitz H."/>
            <person name="Taylor A."/>
            <person name="Grigoriev I.V."/>
            <person name="Nagy L.G."/>
            <person name="Martin F."/>
            <person name="Kauserud H."/>
        </authorList>
    </citation>
    <scope>NUCLEOTIDE SEQUENCE</scope>
    <source>
        <strain evidence="2">CBHHK188m</strain>
    </source>
</reference>
<protein>
    <recommendedName>
        <fullName evidence="1">DUF6593 domain-containing protein</fullName>
    </recommendedName>
</protein>
<sequence>MSSSSQATLADPSPPTCLVFERNSMLETTILRHASPVYRVSTNRHGSTTEVCVPGTHTIIARIVRKEILPDTVAFSDTNGGKAVRVSRWLKRTKQADGRSEAILETDIGACILRTHPDYRLALYDADLSTIVAHWAPLTRPPSPPTLVLAPGIERSQVKILVAFLCEEQKLRIAEKNSTVKAAAYRAKGRYWTAPMGEN</sequence>
<feature type="domain" description="DUF6593" evidence="1">
    <location>
        <begin position="23"/>
        <end position="172"/>
    </location>
</feature>
<dbReference type="InterPro" id="IPR046528">
    <property type="entry name" value="DUF6593"/>
</dbReference>
<evidence type="ECO:0000259" key="1">
    <source>
        <dbReference type="Pfam" id="PF20236"/>
    </source>
</evidence>
<evidence type="ECO:0000313" key="3">
    <source>
        <dbReference type="Proteomes" id="UP001215280"/>
    </source>
</evidence>
<dbReference type="EMBL" id="JARJLG010000064">
    <property type="protein sequence ID" value="KAJ7755303.1"/>
    <property type="molecule type" value="Genomic_DNA"/>
</dbReference>
<organism evidence="2 3">
    <name type="scientific">Mycena maculata</name>
    <dbReference type="NCBI Taxonomy" id="230809"/>
    <lineage>
        <taxon>Eukaryota</taxon>
        <taxon>Fungi</taxon>
        <taxon>Dikarya</taxon>
        <taxon>Basidiomycota</taxon>
        <taxon>Agaricomycotina</taxon>
        <taxon>Agaricomycetes</taxon>
        <taxon>Agaricomycetidae</taxon>
        <taxon>Agaricales</taxon>
        <taxon>Marasmiineae</taxon>
        <taxon>Mycenaceae</taxon>
        <taxon>Mycena</taxon>
    </lineage>
</organism>
<evidence type="ECO:0000313" key="2">
    <source>
        <dbReference type="EMBL" id="KAJ7755303.1"/>
    </source>
</evidence>
<keyword evidence="3" id="KW-1185">Reference proteome</keyword>
<accession>A0AAD7J1W9</accession>
<name>A0AAD7J1W9_9AGAR</name>
<proteinExistence type="predicted"/>
<dbReference type="Proteomes" id="UP001215280">
    <property type="component" value="Unassembled WGS sequence"/>
</dbReference>
<dbReference type="Pfam" id="PF20236">
    <property type="entry name" value="DUF6593"/>
    <property type="match status" value="1"/>
</dbReference>
<gene>
    <name evidence="2" type="ORF">DFH07DRAFT_821748</name>
</gene>
<comment type="caution">
    <text evidence="2">The sequence shown here is derived from an EMBL/GenBank/DDBJ whole genome shotgun (WGS) entry which is preliminary data.</text>
</comment>